<evidence type="ECO:0000313" key="3">
    <source>
        <dbReference type="EMBL" id="KFI69214.1"/>
    </source>
</evidence>
<evidence type="ECO:0000256" key="1">
    <source>
        <dbReference type="SAM" id="MobiDB-lite"/>
    </source>
</evidence>
<evidence type="ECO:0008006" key="5">
    <source>
        <dbReference type="Google" id="ProtNLM"/>
    </source>
</evidence>
<keyword evidence="4" id="KW-1185">Reference proteome</keyword>
<feature type="transmembrane region" description="Helical" evidence="2">
    <location>
        <begin position="63"/>
        <end position="83"/>
    </location>
</feature>
<evidence type="ECO:0000313" key="4">
    <source>
        <dbReference type="Proteomes" id="UP000029052"/>
    </source>
</evidence>
<evidence type="ECO:0000256" key="2">
    <source>
        <dbReference type="SAM" id="Phobius"/>
    </source>
</evidence>
<keyword evidence="2" id="KW-0472">Membrane</keyword>
<name>A0A087BDW4_9BIFI</name>
<comment type="caution">
    <text evidence="3">The sequence shown here is derived from an EMBL/GenBank/DDBJ whole genome shotgun (WGS) entry which is preliminary data.</text>
</comment>
<feature type="compositionally biased region" description="Basic and acidic residues" evidence="1">
    <location>
        <begin position="18"/>
        <end position="27"/>
    </location>
</feature>
<dbReference type="Proteomes" id="UP000029052">
    <property type="component" value="Unassembled WGS sequence"/>
</dbReference>
<dbReference type="EMBL" id="JGZB01000002">
    <property type="protein sequence ID" value="KFI69214.1"/>
    <property type="molecule type" value="Genomic_DNA"/>
</dbReference>
<protein>
    <recommendedName>
        <fullName evidence="5">Cell division protein FtsL</fullName>
    </recommendedName>
</protein>
<feature type="region of interest" description="Disordered" evidence="1">
    <location>
        <begin position="1"/>
        <end position="30"/>
    </location>
</feature>
<accession>A0A087BDW4</accession>
<gene>
    <name evidence="3" type="ORF">BMAGN_0979</name>
</gene>
<proteinExistence type="predicted"/>
<dbReference type="RefSeq" id="WP_022859588.1">
    <property type="nucleotide sequence ID" value="NZ_JGZB01000002.1"/>
</dbReference>
<keyword evidence="2" id="KW-0812">Transmembrane</keyword>
<keyword evidence="2" id="KW-1133">Transmembrane helix</keyword>
<sequence length="154" mass="17218">MAALPRMHSSAAPAGRKMKAEAEEHTSKRPQLRVVDSAKSRKFLVSQGLDQLWKWTKTRTTPMVYLVVAVVFLVASLLGSLMLRTQMIQDSFEATQVQRNITTLTQDVEDDQAKLDQLEASLPQRAEDMKMIPATNSVTIDLQGYKPSQDGTKK</sequence>
<dbReference type="STRING" id="1692.BMAGN_0979"/>
<dbReference type="AlphaFoldDB" id="A0A087BDW4"/>
<dbReference type="eggNOG" id="COG2919">
    <property type="taxonomic scope" value="Bacteria"/>
</dbReference>
<reference evidence="3 4" key="1">
    <citation type="submission" date="2014-03" db="EMBL/GenBank/DDBJ databases">
        <title>Genomics of Bifidobacteria.</title>
        <authorList>
            <person name="Ventura M."/>
            <person name="Milani C."/>
            <person name="Lugli G.A."/>
        </authorList>
    </citation>
    <scope>NUCLEOTIDE SEQUENCE [LARGE SCALE GENOMIC DNA]</scope>
    <source>
        <strain evidence="3 4">LMG 11591</strain>
    </source>
</reference>
<organism evidence="3 4">
    <name type="scientific">Bifidobacterium magnum</name>
    <dbReference type="NCBI Taxonomy" id="1692"/>
    <lineage>
        <taxon>Bacteria</taxon>
        <taxon>Bacillati</taxon>
        <taxon>Actinomycetota</taxon>
        <taxon>Actinomycetes</taxon>
        <taxon>Bifidobacteriales</taxon>
        <taxon>Bifidobacteriaceae</taxon>
        <taxon>Bifidobacterium</taxon>
    </lineage>
</organism>